<gene>
    <name evidence="2" type="ORF">BCR38DRAFT_481028</name>
</gene>
<reference evidence="2 3" key="1">
    <citation type="submission" date="2016-07" db="EMBL/GenBank/DDBJ databases">
        <title>Pervasive Adenine N6-methylation of Active Genes in Fungi.</title>
        <authorList>
            <consortium name="DOE Joint Genome Institute"/>
            <person name="Mondo S.J."/>
            <person name="Dannebaum R.O."/>
            <person name="Kuo R.C."/>
            <person name="Labutti K."/>
            <person name="Haridas S."/>
            <person name="Kuo A."/>
            <person name="Salamov A."/>
            <person name="Ahrendt S.R."/>
            <person name="Lipzen A."/>
            <person name="Sullivan W."/>
            <person name="Andreopoulos W.B."/>
            <person name="Clum A."/>
            <person name="Lindquist E."/>
            <person name="Daum C."/>
            <person name="Ramamoorthy G.K."/>
            <person name="Gryganskyi A."/>
            <person name="Culley D."/>
            <person name="Magnuson J.K."/>
            <person name="James T.Y."/>
            <person name="O'Malley M.A."/>
            <person name="Stajich J.E."/>
            <person name="Spatafora J.W."/>
            <person name="Visel A."/>
            <person name="Grigoriev I.V."/>
        </authorList>
    </citation>
    <scope>NUCLEOTIDE SEQUENCE [LARGE SCALE GENOMIC DNA]</scope>
    <source>
        <strain evidence="2 3">CBS 129021</strain>
    </source>
</reference>
<feature type="region of interest" description="Disordered" evidence="1">
    <location>
        <begin position="137"/>
        <end position="282"/>
    </location>
</feature>
<accession>A0A1Y2EF20</accession>
<proteinExistence type="predicted"/>
<evidence type="ECO:0000313" key="2">
    <source>
        <dbReference type="EMBL" id="ORY69866.1"/>
    </source>
</evidence>
<dbReference type="GeneID" id="63779546"/>
<feature type="compositionally biased region" description="Low complexity" evidence="1">
    <location>
        <begin position="236"/>
        <end position="251"/>
    </location>
</feature>
<dbReference type="RefSeq" id="XP_040719816.1">
    <property type="nucleotide sequence ID" value="XM_040863334.1"/>
</dbReference>
<protein>
    <submittedName>
        <fullName evidence="2">Uncharacterized protein</fullName>
    </submittedName>
</protein>
<name>A0A1Y2EF20_9PEZI</name>
<keyword evidence="3" id="KW-1185">Reference proteome</keyword>
<organism evidence="2 3">
    <name type="scientific">Pseudomassariella vexata</name>
    <dbReference type="NCBI Taxonomy" id="1141098"/>
    <lineage>
        <taxon>Eukaryota</taxon>
        <taxon>Fungi</taxon>
        <taxon>Dikarya</taxon>
        <taxon>Ascomycota</taxon>
        <taxon>Pezizomycotina</taxon>
        <taxon>Sordariomycetes</taxon>
        <taxon>Xylariomycetidae</taxon>
        <taxon>Amphisphaeriales</taxon>
        <taxon>Pseudomassariaceae</taxon>
        <taxon>Pseudomassariella</taxon>
    </lineage>
</organism>
<dbReference type="AlphaFoldDB" id="A0A1Y2EF20"/>
<evidence type="ECO:0000313" key="3">
    <source>
        <dbReference type="Proteomes" id="UP000193689"/>
    </source>
</evidence>
<dbReference type="OrthoDB" id="5148182at2759"/>
<feature type="compositionally biased region" description="Pro residues" evidence="1">
    <location>
        <begin position="197"/>
        <end position="215"/>
    </location>
</feature>
<evidence type="ECO:0000256" key="1">
    <source>
        <dbReference type="SAM" id="MobiDB-lite"/>
    </source>
</evidence>
<feature type="compositionally biased region" description="Basic and acidic residues" evidence="1">
    <location>
        <begin position="166"/>
        <end position="181"/>
    </location>
</feature>
<dbReference type="InParanoid" id="A0A1Y2EF20"/>
<dbReference type="STRING" id="1141098.A0A1Y2EF20"/>
<comment type="caution">
    <text evidence="2">The sequence shown here is derived from an EMBL/GenBank/DDBJ whole genome shotgun (WGS) entry which is preliminary data.</text>
</comment>
<dbReference type="Proteomes" id="UP000193689">
    <property type="component" value="Unassembled WGS sequence"/>
</dbReference>
<dbReference type="EMBL" id="MCFJ01000002">
    <property type="protein sequence ID" value="ORY69866.1"/>
    <property type="molecule type" value="Genomic_DNA"/>
</dbReference>
<sequence>MAPFVEKTLSVIFDYRGQLIENCEFISSEDDYVSLITIKEPSGKWKAVVIRSNDDSREALLAAGPCETVQNAIETLHEKSCEAVHLYIKANGYSQPRDLKKVELEDDDDADSVVSGHSRGSESIALSIWDSSDEEVELTPASSSKDKISAPKASTNSRKSRKGKAKSSDAKGDDSEDEPRNPKLISPLMRPPGSRCAPPPPPGWTGGVPPPPPCYRGPGGVPSQPPSFQVMPPPQHLHQIHQQAPLPHPGFSGPGGPQPQQQQQQHQPPPGPRPLPPGSGSPRIFDVRLTIKWLHHSEQRIFESSRASVRALQDTALSYVRSHTSSFDNITPHDQAPAKLWNLRAVVKKAFFGNEAYDMTTYRGDDLSKLFNVVSANDIPQFDIEVDYVRLQMQPPMPPGRVAPPPLGPGPMAVPGVVENVD</sequence>
<feature type="compositionally biased region" description="Pro residues" evidence="1">
    <location>
        <begin position="267"/>
        <end position="279"/>
    </location>
</feature>